<dbReference type="InterPro" id="IPR003661">
    <property type="entry name" value="HisK_dim/P_dom"/>
</dbReference>
<dbReference type="Pfam" id="PF02518">
    <property type="entry name" value="HATPase_c"/>
    <property type="match status" value="1"/>
</dbReference>
<comment type="catalytic activity">
    <reaction evidence="1">
        <text>ATP + protein L-histidine = ADP + protein N-phospho-L-histidine.</text>
        <dbReference type="EC" id="2.7.13.3"/>
    </reaction>
</comment>
<protein>
    <recommendedName>
        <fullName evidence="2">histidine kinase</fullName>
        <ecNumber evidence="2">2.7.13.3</ecNumber>
    </recommendedName>
</protein>
<evidence type="ECO:0000313" key="7">
    <source>
        <dbReference type="Proteomes" id="UP000265955"/>
    </source>
</evidence>
<feature type="transmembrane region" description="Helical" evidence="4">
    <location>
        <begin position="238"/>
        <end position="258"/>
    </location>
</feature>
<keyword evidence="4" id="KW-1133">Transmembrane helix</keyword>
<dbReference type="SMART" id="SM00388">
    <property type="entry name" value="HisKA"/>
    <property type="match status" value="1"/>
</dbReference>
<dbReference type="GO" id="GO:0000155">
    <property type="term" value="F:phosphorelay sensor kinase activity"/>
    <property type="evidence" value="ECO:0007669"/>
    <property type="project" value="InterPro"/>
</dbReference>
<gene>
    <name evidence="6" type="ORF">D3871_17945</name>
</gene>
<proteinExistence type="predicted"/>
<evidence type="ECO:0000256" key="1">
    <source>
        <dbReference type="ARBA" id="ARBA00000085"/>
    </source>
</evidence>
<dbReference type="SUPFAM" id="SSF47384">
    <property type="entry name" value="Homodimeric domain of signal transducing histidine kinase"/>
    <property type="match status" value="1"/>
</dbReference>
<dbReference type="SUPFAM" id="SSF55874">
    <property type="entry name" value="ATPase domain of HSP90 chaperone/DNA topoisomerase II/histidine kinase"/>
    <property type="match status" value="1"/>
</dbReference>
<keyword evidence="3" id="KW-0597">Phosphoprotein</keyword>
<dbReference type="Gene3D" id="1.10.287.130">
    <property type="match status" value="1"/>
</dbReference>
<dbReference type="InterPro" id="IPR004358">
    <property type="entry name" value="Sig_transdc_His_kin-like_C"/>
</dbReference>
<evidence type="ECO:0000256" key="3">
    <source>
        <dbReference type="ARBA" id="ARBA00022553"/>
    </source>
</evidence>
<dbReference type="InterPro" id="IPR003594">
    <property type="entry name" value="HATPase_dom"/>
</dbReference>
<dbReference type="Gene3D" id="3.30.565.10">
    <property type="entry name" value="Histidine kinase-like ATPase, C-terminal domain"/>
    <property type="match status" value="1"/>
</dbReference>
<dbReference type="Pfam" id="PF00512">
    <property type="entry name" value="HisKA"/>
    <property type="match status" value="1"/>
</dbReference>
<evidence type="ECO:0000256" key="4">
    <source>
        <dbReference type="SAM" id="Phobius"/>
    </source>
</evidence>
<organism evidence="6 7">
    <name type="scientific">Noviherbaspirillum saxi</name>
    <dbReference type="NCBI Taxonomy" id="2320863"/>
    <lineage>
        <taxon>Bacteria</taxon>
        <taxon>Pseudomonadati</taxon>
        <taxon>Pseudomonadota</taxon>
        <taxon>Betaproteobacteria</taxon>
        <taxon>Burkholderiales</taxon>
        <taxon>Oxalobacteraceae</taxon>
        <taxon>Noviherbaspirillum</taxon>
    </lineage>
</organism>
<keyword evidence="6" id="KW-0808">Transferase</keyword>
<dbReference type="InterPro" id="IPR036890">
    <property type="entry name" value="HATPase_C_sf"/>
</dbReference>
<evidence type="ECO:0000256" key="2">
    <source>
        <dbReference type="ARBA" id="ARBA00012438"/>
    </source>
</evidence>
<keyword evidence="7" id="KW-1185">Reference proteome</keyword>
<dbReference type="InterPro" id="IPR036097">
    <property type="entry name" value="HisK_dim/P_sf"/>
</dbReference>
<dbReference type="PRINTS" id="PR00344">
    <property type="entry name" value="BCTRLSENSOR"/>
</dbReference>
<accession>A0A3A3FLF5</accession>
<keyword evidence="4" id="KW-0472">Membrane</keyword>
<sequence length="511" mass="56180">MRLFFCNVDKLCEATSVTKNTVPFLSALRSEPAPWIAAWGVLALAGTLLLCRIELNAIRLGFETDSRIAHRLLTQRTVQHDAILATLEASNGTDAHGCAASAYKQVAIIYPQVLSATCRPTSEHHLDRLAESEDLSRLHHRATVDSRDFAQGRYWLVLAGATRTWALHIDIRKMIPRGEWPAAPLHIDLHSDAQTLALQQTGNTEGLWNLKFEKHLSSDTQPFDLRIRRSLQWGDLPWLKAGIWLLMLSVAFIIAANVRRQVVGRSRAEGLLRLRRAERLNTMGELAAGVAHELNQPLTAILANCQAARRLLDQPQTDAAVLREALSRAVEQARRASTVVNRFRTALEHPNAPGEVRPVVLATAVDRVLHLLEPEIRQRQVTVKRSETPQPLLVLADPVALDQILHNLLLNALQAMEAVASTSRVLHIDIARDGAHAVLKVADSGPGIQPHQLPQLFDPFFTTKPAGLGLGLTLCERLIESMGGRIAGSNRATGGAEFMVVLVHAATEAAK</sequence>
<dbReference type="CDD" id="cd00082">
    <property type="entry name" value="HisKA"/>
    <property type="match status" value="1"/>
</dbReference>
<dbReference type="SMART" id="SM00387">
    <property type="entry name" value="HATPase_c"/>
    <property type="match status" value="1"/>
</dbReference>
<evidence type="ECO:0000259" key="5">
    <source>
        <dbReference type="PROSITE" id="PS50109"/>
    </source>
</evidence>
<dbReference type="EC" id="2.7.13.3" evidence="2"/>
<feature type="transmembrane region" description="Helical" evidence="4">
    <location>
        <begin position="33"/>
        <end position="51"/>
    </location>
</feature>
<keyword evidence="4" id="KW-0812">Transmembrane</keyword>
<dbReference type="AlphaFoldDB" id="A0A3A3FLF5"/>
<comment type="caution">
    <text evidence="6">The sequence shown here is derived from an EMBL/GenBank/DDBJ whole genome shotgun (WGS) entry which is preliminary data.</text>
</comment>
<keyword evidence="6" id="KW-0418">Kinase</keyword>
<dbReference type="InterPro" id="IPR005467">
    <property type="entry name" value="His_kinase_dom"/>
</dbReference>
<feature type="domain" description="Histidine kinase" evidence="5">
    <location>
        <begin position="289"/>
        <end position="506"/>
    </location>
</feature>
<dbReference type="Proteomes" id="UP000265955">
    <property type="component" value="Unassembled WGS sequence"/>
</dbReference>
<dbReference type="PANTHER" id="PTHR43065">
    <property type="entry name" value="SENSOR HISTIDINE KINASE"/>
    <property type="match status" value="1"/>
</dbReference>
<dbReference type="EMBL" id="QYUO01000002">
    <property type="protein sequence ID" value="RJF95315.1"/>
    <property type="molecule type" value="Genomic_DNA"/>
</dbReference>
<name>A0A3A3FLF5_9BURK</name>
<evidence type="ECO:0000313" key="6">
    <source>
        <dbReference type="EMBL" id="RJF95315.1"/>
    </source>
</evidence>
<dbReference type="PROSITE" id="PS50109">
    <property type="entry name" value="HIS_KIN"/>
    <property type="match status" value="1"/>
</dbReference>
<reference evidence="7" key="1">
    <citation type="submission" date="2018-09" db="EMBL/GenBank/DDBJ databases">
        <authorList>
            <person name="Zhu H."/>
        </authorList>
    </citation>
    <scope>NUCLEOTIDE SEQUENCE [LARGE SCALE GENOMIC DNA]</scope>
    <source>
        <strain evidence="7">K1R23-30</strain>
    </source>
</reference>